<sequence>MENSIAYQEGKNAALKRIAIENSAIIKLNENSQRYDDFLAGFNSVNNDELDCGCDSLGSQCSVCDDDE</sequence>
<gene>
    <name evidence="1" type="ORF">AW0309160_04458</name>
</gene>
<dbReference type="RefSeq" id="WP_192957855.1">
    <property type="nucleotide sequence ID" value="NZ_LR721753.1"/>
</dbReference>
<dbReference type="EMBL" id="LR721753">
    <property type="protein sequence ID" value="VVV06964.1"/>
    <property type="molecule type" value="Genomic_DNA"/>
</dbReference>
<evidence type="ECO:0000313" key="1">
    <source>
        <dbReference type="EMBL" id="VVV06964.1"/>
    </source>
</evidence>
<accession>A0A5Q4ZYM1</accession>
<organism evidence="1">
    <name type="scientific">Aliivibrio wodanis</name>
    <dbReference type="NCBI Taxonomy" id="80852"/>
    <lineage>
        <taxon>Bacteria</taxon>
        <taxon>Pseudomonadati</taxon>
        <taxon>Pseudomonadota</taxon>
        <taxon>Gammaproteobacteria</taxon>
        <taxon>Vibrionales</taxon>
        <taxon>Vibrionaceae</taxon>
        <taxon>Aliivibrio</taxon>
    </lineage>
</organism>
<keyword evidence="1" id="KW-0614">Plasmid</keyword>
<name>A0A5Q4ZYM1_9GAMM</name>
<dbReference type="AlphaFoldDB" id="A0A5Q4ZYM1"/>
<geneLocation type="plasmid" evidence="1">
    <name>pAWOD_2</name>
</geneLocation>
<reference evidence="1" key="1">
    <citation type="submission" date="2019-09" db="EMBL/GenBank/DDBJ databases">
        <authorList>
            <person name="Hjerde E."/>
        </authorList>
    </citation>
    <scope>NUCLEOTIDE SEQUENCE [LARGE SCALE GENOMIC DNA]</scope>
    <source>
        <strain evidence="1">06/09/160</strain>
        <plasmid evidence="1">pAWOD_2</plasmid>
    </source>
</reference>
<protein>
    <submittedName>
        <fullName evidence="1">Uncharacterized protein</fullName>
    </submittedName>
</protein>
<proteinExistence type="predicted"/>